<evidence type="ECO:0000259" key="3">
    <source>
        <dbReference type="Pfam" id="PF17746"/>
    </source>
</evidence>
<dbReference type="STRING" id="928856.SAMN04488049_11239"/>
<dbReference type="EMBL" id="CYSD01000014">
    <property type="protein sequence ID" value="CUH76417.1"/>
    <property type="molecule type" value="Genomic_DNA"/>
</dbReference>
<dbReference type="AlphaFoldDB" id="A0A0N7LZ17"/>
<feature type="domain" description="Sugar fermentation stimulation protein C-terminal" evidence="2">
    <location>
        <begin position="84"/>
        <end position="222"/>
    </location>
</feature>
<dbReference type="GO" id="GO:0003677">
    <property type="term" value="F:DNA binding"/>
    <property type="evidence" value="ECO:0007669"/>
    <property type="project" value="InterPro"/>
</dbReference>
<dbReference type="OrthoDB" id="9802365at2"/>
<protein>
    <recommendedName>
        <fullName evidence="1">Sugar fermentation stimulation protein homolog</fullName>
    </recommendedName>
</protein>
<dbReference type="HAMAP" id="MF_00095">
    <property type="entry name" value="SfsA"/>
    <property type="match status" value="1"/>
</dbReference>
<dbReference type="Gene3D" id="2.40.50.580">
    <property type="match status" value="1"/>
</dbReference>
<dbReference type="InterPro" id="IPR041465">
    <property type="entry name" value="SfsA_N"/>
</dbReference>
<dbReference type="NCBIfam" id="TIGR00230">
    <property type="entry name" value="sfsA"/>
    <property type="match status" value="1"/>
</dbReference>
<evidence type="ECO:0000259" key="2">
    <source>
        <dbReference type="Pfam" id="PF03749"/>
    </source>
</evidence>
<dbReference type="Proteomes" id="UP000052022">
    <property type="component" value="Unassembled WGS sequence"/>
</dbReference>
<evidence type="ECO:0000313" key="5">
    <source>
        <dbReference type="Proteomes" id="UP000052022"/>
    </source>
</evidence>
<comment type="similarity">
    <text evidence="1">Belongs to the SfsA family.</text>
</comment>
<dbReference type="Pfam" id="PF03749">
    <property type="entry name" value="SfsA"/>
    <property type="match status" value="1"/>
</dbReference>
<dbReference type="InterPro" id="IPR040452">
    <property type="entry name" value="SfsA_C"/>
</dbReference>
<evidence type="ECO:0000256" key="1">
    <source>
        <dbReference type="HAMAP-Rule" id="MF_00095"/>
    </source>
</evidence>
<evidence type="ECO:0000313" key="4">
    <source>
        <dbReference type="EMBL" id="CUH76417.1"/>
    </source>
</evidence>
<keyword evidence="5" id="KW-1185">Reference proteome</keyword>
<sequence>MEFPTPLIPATLIKRYKRFLADCRLEDGREVTAHCANPGSMMGLAEPGMTIWLEPNDDPKKKLKFGWRLVEHAGGHFTGVDTSVPNRALRAALEAGEIAELAAYKTLRAEVKYGEKSRIDFLLSQEGLPECYVEVKSVTLSRAAGLAEFPDSVTARGTKHLGELTKMVAAGHRAVMFYLVQRTDCDRFALAGDIDPTYAAAFEDAQAAGVERLIYDTVISPQSVRLGRALPPV</sequence>
<proteinExistence type="inferred from homology"/>
<gene>
    <name evidence="1 4" type="primary">sfsA</name>
    <name evidence="4" type="ORF">TRM7557_00888</name>
</gene>
<reference evidence="4 5" key="1">
    <citation type="submission" date="2015-09" db="EMBL/GenBank/DDBJ databases">
        <authorList>
            <consortium name="Swine Surveillance"/>
        </authorList>
    </citation>
    <scope>NUCLEOTIDE SEQUENCE [LARGE SCALE GENOMIC DNA]</scope>
    <source>
        <strain evidence="4 5">CECT 7557</strain>
    </source>
</reference>
<dbReference type="Gene3D" id="3.40.1350.60">
    <property type="match status" value="1"/>
</dbReference>
<dbReference type="Pfam" id="PF17746">
    <property type="entry name" value="SfsA_N"/>
    <property type="match status" value="1"/>
</dbReference>
<dbReference type="PANTHER" id="PTHR30545">
    <property type="entry name" value="SUGAR FERMENTATION STIMULATION PROTEIN A"/>
    <property type="match status" value="1"/>
</dbReference>
<dbReference type="CDD" id="cd22359">
    <property type="entry name" value="SfsA-like_bacterial"/>
    <property type="match status" value="1"/>
</dbReference>
<accession>A0A0N7LZ17</accession>
<dbReference type="PANTHER" id="PTHR30545:SF2">
    <property type="entry name" value="SUGAR FERMENTATION STIMULATION PROTEIN A"/>
    <property type="match status" value="1"/>
</dbReference>
<dbReference type="InterPro" id="IPR005224">
    <property type="entry name" value="SfsA"/>
</dbReference>
<name>A0A0N7LZ17_9RHOB</name>
<organism evidence="4 5">
    <name type="scientific">Tritonibacter multivorans</name>
    <dbReference type="NCBI Taxonomy" id="928856"/>
    <lineage>
        <taxon>Bacteria</taxon>
        <taxon>Pseudomonadati</taxon>
        <taxon>Pseudomonadota</taxon>
        <taxon>Alphaproteobacteria</taxon>
        <taxon>Rhodobacterales</taxon>
        <taxon>Paracoccaceae</taxon>
        <taxon>Tritonibacter</taxon>
    </lineage>
</organism>
<dbReference type="RefSeq" id="WP_058289018.1">
    <property type="nucleotide sequence ID" value="NZ_CYSD01000014.1"/>
</dbReference>
<feature type="domain" description="SfsA N-terminal OB" evidence="3">
    <location>
        <begin position="13"/>
        <end position="74"/>
    </location>
</feature>